<sequence length="434" mass="46967">MHDKKFFRYPTTVKRNVIVFCIAIVTVLLLGVVSVSRFFLPDTIRITEGQETTISYADIFSFHIHKSEKDSFEVMQSPIRGNQDIQISYPDSSQHTDTTVTKATISLFGILPVKTVTIEIWDSLYLVPLGQTIGIDIHTNGVMILGTGSVETAEGKQDSPAKGKVFTGDLIQKVNGQVVESNGDVTEIVEREGQSPVTLEILREGEIIQASITPLIGTDGIYKLGLWIRDRAQGIGSLTYYNPDTGGFGAIGHGIADVDTHETIPVGEGTITKARISAVKKGVEGEPGEIEGSLTSTVLGEIQLNSANGVYGTIVNSESLIQTQNAIPIALKEEIKEGKAYILCNLEGDTVEQYEVKVSKTSKIASKNDGLVVEITDPRLLEKTNGIIQGMSGSPIIQDGALIGAVTHVFVQEPQKGYGIYIEDMINTENSLKN</sequence>
<evidence type="ECO:0000313" key="4">
    <source>
        <dbReference type="Proteomes" id="UP000657006"/>
    </source>
</evidence>
<dbReference type="InterPro" id="IPR014219">
    <property type="entry name" value="SpoIVB"/>
</dbReference>
<evidence type="ECO:0000256" key="1">
    <source>
        <dbReference type="SAM" id="Phobius"/>
    </source>
</evidence>
<evidence type="ECO:0000313" key="3">
    <source>
        <dbReference type="EMBL" id="MBC8544042.1"/>
    </source>
</evidence>
<dbReference type="Pfam" id="PF05580">
    <property type="entry name" value="Peptidase_S55"/>
    <property type="match status" value="1"/>
</dbReference>
<dbReference type="SUPFAM" id="SSF50156">
    <property type="entry name" value="PDZ domain-like"/>
    <property type="match status" value="1"/>
</dbReference>
<comment type="caution">
    <text evidence="3">The sequence shown here is derived from an EMBL/GenBank/DDBJ whole genome shotgun (WGS) entry which is preliminary data.</text>
</comment>
<dbReference type="Proteomes" id="UP000657006">
    <property type="component" value="Unassembled WGS sequence"/>
</dbReference>
<feature type="domain" description="Peptidase S55" evidence="2">
    <location>
        <begin position="206"/>
        <end position="434"/>
    </location>
</feature>
<protein>
    <submittedName>
        <fullName evidence="3">SpoIVB peptidase</fullName>
        <ecNumber evidence="3">3.4.21.116</ecNumber>
    </submittedName>
</protein>
<dbReference type="InterPro" id="IPR036034">
    <property type="entry name" value="PDZ_sf"/>
</dbReference>
<name>A0A926DUP3_9FIRM</name>
<dbReference type="InterPro" id="IPR008763">
    <property type="entry name" value="Peptidase_S55"/>
</dbReference>
<feature type="transmembrane region" description="Helical" evidence="1">
    <location>
        <begin position="16"/>
        <end position="40"/>
    </location>
</feature>
<gene>
    <name evidence="3" type="primary">spoIVB</name>
    <name evidence="3" type="ORF">H8730_10835</name>
</gene>
<dbReference type="AlphaFoldDB" id="A0A926DUP3"/>
<evidence type="ECO:0000259" key="2">
    <source>
        <dbReference type="PROSITE" id="PS51494"/>
    </source>
</evidence>
<dbReference type="GO" id="GO:0016787">
    <property type="term" value="F:hydrolase activity"/>
    <property type="evidence" value="ECO:0007669"/>
    <property type="project" value="UniProtKB-KW"/>
</dbReference>
<organism evidence="3 4">
    <name type="scientific">Bianquea renquensis</name>
    <dbReference type="NCBI Taxonomy" id="2763661"/>
    <lineage>
        <taxon>Bacteria</taxon>
        <taxon>Bacillati</taxon>
        <taxon>Bacillota</taxon>
        <taxon>Clostridia</taxon>
        <taxon>Eubacteriales</taxon>
        <taxon>Bianqueaceae</taxon>
        <taxon>Bianquea</taxon>
    </lineage>
</organism>
<dbReference type="NCBIfam" id="TIGR02860">
    <property type="entry name" value="spore_IV_B"/>
    <property type="match status" value="1"/>
</dbReference>
<keyword evidence="3" id="KW-0378">Hydrolase</keyword>
<keyword evidence="1" id="KW-1133">Transmembrane helix</keyword>
<dbReference type="RefSeq" id="WP_177715929.1">
    <property type="nucleotide sequence ID" value="NZ_JACRSQ010000015.1"/>
</dbReference>
<dbReference type="EC" id="3.4.21.116" evidence="3"/>
<keyword evidence="1" id="KW-0812">Transmembrane</keyword>
<keyword evidence="1" id="KW-0472">Membrane</keyword>
<keyword evidence="4" id="KW-1185">Reference proteome</keyword>
<dbReference type="Gene3D" id="2.30.42.10">
    <property type="match status" value="1"/>
</dbReference>
<dbReference type="EMBL" id="JACRSQ010000015">
    <property type="protein sequence ID" value="MBC8544042.1"/>
    <property type="molecule type" value="Genomic_DNA"/>
</dbReference>
<accession>A0A926DUP3</accession>
<proteinExistence type="predicted"/>
<dbReference type="PROSITE" id="PS51494">
    <property type="entry name" value="SPOIVB"/>
    <property type="match status" value="1"/>
</dbReference>
<reference evidence="3" key="1">
    <citation type="submission" date="2020-08" db="EMBL/GenBank/DDBJ databases">
        <title>Genome public.</title>
        <authorList>
            <person name="Liu C."/>
            <person name="Sun Q."/>
        </authorList>
    </citation>
    <scope>NUCLEOTIDE SEQUENCE</scope>
    <source>
        <strain evidence="3">NSJ-32</strain>
    </source>
</reference>